<dbReference type="EMBL" id="CM037158">
    <property type="protein sequence ID" value="KAH7851547.1"/>
    <property type="molecule type" value="Genomic_DNA"/>
</dbReference>
<accession>A0ACB7YEE5</accession>
<evidence type="ECO:0000313" key="1">
    <source>
        <dbReference type="EMBL" id="KAH7851547.1"/>
    </source>
</evidence>
<name>A0ACB7YEE5_9ERIC</name>
<dbReference type="Proteomes" id="UP000828048">
    <property type="component" value="Chromosome 8"/>
</dbReference>
<gene>
    <name evidence="1" type="ORF">Vadar_013208</name>
</gene>
<organism evidence="1 2">
    <name type="scientific">Vaccinium darrowii</name>
    <dbReference type="NCBI Taxonomy" id="229202"/>
    <lineage>
        <taxon>Eukaryota</taxon>
        <taxon>Viridiplantae</taxon>
        <taxon>Streptophyta</taxon>
        <taxon>Embryophyta</taxon>
        <taxon>Tracheophyta</taxon>
        <taxon>Spermatophyta</taxon>
        <taxon>Magnoliopsida</taxon>
        <taxon>eudicotyledons</taxon>
        <taxon>Gunneridae</taxon>
        <taxon>Pentapetalae</taxon>
        <taxon>asterids</taxon>
        <taxon>Ericales</taxon>
        <taxon>Ericaceae</taxon>
        <taxon>Vaccinioideae</taxon>
        <taxon>Vaccinieae</taxon>
        <taxon>Vaccinium</taxon>
    </lineage>
</organism>
<comment type="caution">
    <text evidence="1">The sequence shown here is derived from an EMBL/GenBank/DDBJ whole genome shotgun (WGS) entry which is preliminary data.</text>
</comment>
<protein>
    <submittedName>
        <fullName evidence="1">Uncharacterized protein</fullName>
    </submittedName>
</protein>
<proteinExistence type="predicted"/>
<sequence length="1274" mass="145328">MSNPLIVVDKIVEYIVWRVCRRVGFLFHYKKNLKNLEDEKNNLQQQISNIQEKVNEAKHRGEAIDNNVSVWLDDANESNQEVDAFLDEKTVKENMHCFNFSCPDFISRYCLSKQAKKKAVCVKLLAENGSKIGTVSRPREDPPELELPSCRDYEDFHSRQKVFKGIVEALKDSKVNIIGVNGTGGVGIPIQDGNNRCKIVLTSRNRDVWKNMDVYEDFHVTFLSEEEGWTLFKKKVGNHVDSHNQPLCDIAWAVCKECEGLPVAINALGAALMGKDIYAWQDALDKLKNSLLKDVEGINPKVYSSLKWSYDWLDSEDAKSCFLLCCLFPEDYEIPIDNLVRYYMAGRMLRSNQMPDTLEKALARIQTVVSTLKSCCLLIDGKRKHFVKMHDVVRDVGISIAKDEKSFLVQHGVRYWPQKATYEHCSVISLMPNDMREFPSKLICSELHTLRLDCTNNNFQLQVPDRFFIGMENLMVLDLNGVIMSPLLPTSLAKLGKLQMLCLNECNLGDISILKDLKDHLEMLSLRGSNIEVLPQEVEELAHLRLLDLSNCHKLRMIPKGVISKLFHLEELYMPQNFHQWKGTSVEREINNVSLDELTLLTKLTTLHICVQDPALLPKEGFFFENLVRFRITVGEKSNYHDWDSTGVLRLENVHVANALEYLLGKTKRERSIERNGLYASTSFNHLVELCVTNCTLKYLFSPSIAKGLVQLHKLEITSLPNLISFYPKKEKTATSSGSLSTRAQKVLFNDKVAFPELESLDIVSVPKLTEIWNKQILPIPEIATESSFCQLSRVSIHGCRKLMNVVGGYPKTEAIVMEKQKGKEVDDYVHHFPKLRALTLTYLRKLKSFCKHRSRRNEAQVPLFDHQVAFPALEKLHISDLPKITDIWDKKIRPDHQPFCPLGILNVGNCGKLVNVVPSNMLPQLRNLESLSLDLCPLVEVIIDLEKEGEETQEAAHNTIVPLPELRRMSLGRLKKIKGFCAFRSAEQPVFNVQVAFPKLRHIDIYTFGETALRHVMDVSELSLKCLQFLNCDEISTVVSPHVLRRLQFVDLLIARSCRGAREVFDFDGVEVGDDQERIGPSWLMQVRMVDLYNLRQLTCLWNKDPCGLLDLQNLEYLTIKKCPHLANLFTASVAKALGGLKVLYLSSCSTMEAVIATDEEHLDDGDEIEFPKLEWLILKDLSHLKSFCTSNHNFNLPSLKRVVLKRCPKMQTFTSGAVRMPQILLSTRGNECLTIEDLNKHLEQQHLKGDQENIVADEMYGDEEQFSLLSAF</sequence>
<evidence type="ECO:0000313" key="2">
    <source>
        <dbReference type="Proteomes" id="UP000828048"/>
    </source>
</evidence>
<keyword evidence="2" id="KW-1185">Reference proteome</keyword>
<reference evidence="1 2" key="1">
    <citation type="journal article" date="2021" name="Hortic Res">
        <title>High-quality reference genome and annotation aids understanding of berry development for evergreen blueberry (Vaccinium darrowii).</title>
        <authorList>
            <person name="Yu J."/>
            <person name="Hulse-Kemp A.M."/>
            <person name="Babiker E."/>
            <person name="Staton M."/>
        </authorList>
    </citation>
    <scope>NUCLEOTIDE SEQUENCE [LARGE SCALE GENOMIC DNA]</scope>
    <source>
        <strain evidence="2">cv. NJ 8807/NJ 8810</strain>
        <tissue evidence="1">Young leaf</tissue>
    </source>
</reference>